<evidence type="ECO:0000256" key="4">
    <source>
        <dbReference type="ARBA" id="ARBA00022842"/>
    </source>
</evidence>
<evidence type="ECO:0000256" key="2">
    <source>
        <dbReference type="ARBA" id="ARBA00022723"/>
    </source>
</evidence>
<gene>
    <name evidence="7" type="ORF">BB31_18740</name>
</gene>
<feature type="domain" description="PIN" evidence="5">
    <location>
        <begin position="5"/>
        <end position="111"/>
    </location>
</feature>
<evidence type="ECO:0000313" key="8">
    <source>
        <dbReference type="Proteomes" id="UP000256220"/>
    </source>
</evidence>
<proteinExistence type="predicted"/>
<evidence type="ECO:0000313" key="7">
    <source>
        <dbReference type="EMBL" id="KFU79877.1"/>
    </source>
</evidence>
<evidence type="ECO:0000259" key="6">
    <source>
        <dbReference type="Pfam" id="PF26343"/>
    </source>
</evidence>
<keyword evidence="1" id="KW-0540">Nuclease</keyword>
<dbReference type="Pfam" id="PF26343">
    <property type="entry name" value="VapC50_C"/>
    <property type="match status" value="1"/>
</dbReference>
<sequence length="190" mass="21486">MAFVVLFDANVLYPNVLRDLLLRIAQSGFVQAKWTDEILDEVFRNLRKNRPDLDPLKLDRTRSLMNAAVRDCLVTGYEPLVPTLELPDLDDRHVLAAAIKAQARVIVTENLRDFPERILGRWNVEAQSADDFVLDRIELSERVVVGAVRRIVDARRARPTSVAEVLGALERCGLRKSVAALRRCDEAGQE</sequence>
<dbReference type="Pfam" id="PF13470">
    <property type="entry name" value="PIN_3"/>
    <property type="match status" value="1"/>
</dbReference>
<dbReference type="GO" id="GO:0046872">
    <property type="term" value="F:metal ion binding"/>
    <property type="evidence" value="ECO:0007669"/>
    <property type="project" value="UniProtKB-KW"/>
</dbReference>
<dbReference type="InterPro" id="IPR002716">
    <property type="entry name" value="PIN_dom"/>
</dbReference>
<protein>
    <submittedName>
        <fullName evidence="7">Uncharacterized protein</fullName>
    </submittedName>
</protein>
<keyword evidence="3" id="KW-0378">Hydrolase</keyword>
<name>A0A2P2FT23_AMYLU</name>
<keyword evidence="2" id="KW-0479">Metal-binding</keyword>
<keyword evidence="4" id="KW-0460">Magnesium</keyword>
<dbReference type="Proteomes" id="UP000256220">
    <property type="component" value="Unassembled WGS sequence"/>
</dbReference>
<dbReference type="RefSeq" id="WP_034312592.1">
    <property type="nucleotide sequence ID" value="NZ_JFBM01000015.1"/>
</dbReference>
<dbReference type="InterPro" id="IPR058652">
    <property type="entry name" value="VapC50_C"/>
</dbReference>
<dbReference type="SUPFAM" id="SSF88723">
    <property type="entry name" value="PIN domain-like"/>
    <property type="match status" value="1"/>
</dbReference>
<dbReference type="GO" id="GO:0016787">
    <property type="term" value="F:hydrolase activity"/>
    <property type="evidence" value="ECO:0007669"/>
    <property type="project" value="UniProtKB-KW"/>
</dbReference>
<organism evidence="7 8">
    <name type="scientific">Amycolatopsis lurida NRRL 2430</name>
    <dbReference type="NCBI Taxonomy" id="1460371"/>
    <lineage>
        <taxon>Bacteria</taxon>
        <taxon>Bacillati</taxon>
        <taxon>Actinomycetota</taxon>
        <taxon>Actinomycetes</taxon>
        <taxon>Pseudonocardiales</taxon>
        <taxon>Pseudonocardiaceae</taxon>
        <taxon>Amycolatopsis</taxon>
    </lineage>
</organism>
<evidence type="ECO:0000259" key="5">
    <source>
        <dbReference type="Pfam" id="PF13470"/>
    </source>
</evidence>
<keyword evidence="8" id="KW-1185">Reference proteome</keyword>
<reference evidence="7 8" key="1">
    <citation type="journal article" date="2014" name="Genome Announc.">
        <title>Draft Genome Sequence of Amycolatopsis lurida NRRL 2430, Producer of the Glycopeptide Family Antibiotic Ristocetin.</title>
        <authorList>
            <person name="Kwun M.J."/>
            <person name="Hong H.J."/>
        </authorList>
    </citation>
    <scope>NUCLEOTIDE SEQUENCE [LARGE SCALE GENOMIC DNA]</scope>
    <source>
        <strain evidence="7 8">NRRL 2430</strain>
    </source>
</reference>
<evidence type="ECO:0000256" key="1">
    <source>
        <dbReference type="ARBA" id="ARBA00022722"/>
    </source>
</evidence>
<comment type="caution">
    <text evidence="7">The sequence shown here is derived from an EMBL/GenBank/DDBJ whole genome shotgun (WGS) entry which is preliminary data.</text>
</comment>
<evidence type="ECO:0000256" key="3">
    <source>
        <dbReference type="ARBA" id="ARBA00022801"/>
    </source>
</evidence>
<dbReference type="EMBL" id="JFBM01000015">
    <property type="protein sequence ID" value="KFU79877.1"/>
    <property type="molecule type" value="Genomic_DNA"/>
</dbReference>
<dbReference type="InterPro" id="IPR029060">
    <property type="entry name" value="PIN-like_dom_sf"/>
</dbReference>
<dbReference type="GO" id="GO:0004518">
    <property type="term" value="F:nuclease activity"/>
    <property type="evidence" value="ECO:0007669"/>
    <property type="project" value="UniProtKB-KW"/>
</dbReference>
<accession>A0A2P2FT23</accession>
<dbReference type="AlphaFoldDB" id="A0A2P2FT23"/>
<feature type="domain" description="VapC50 C-terminal" evidence="6">
    <location>
        <begin position="129"/>
        <end position="183"/>
    </location>
</feature>